<comment type="caution">
    <text evidence="4">The sequence shown here is derived from an EMBL/GenBank/DDBJ whole genome shotgun (WGS) entry which is preliminary data.</text>
</comment>
<reference evidence="4 5" key="1">
    <citation type="submission" date="2020-10" db="EMBL/GenBank/DDBJ databases">
        <title>The genome sequence of Flavobacterium aquaticum 1Y8A.</title>
        <authorList>
            <person name="Liu Y."/>
        </authorList>
    </citation>
    <scope>NUCLEOTIDE SEQUENCE [LARGE SCALE GENOMIC DNA]</scope>
    <source>
        <strain evidence="4 5">1Y8A</strain>
    </source>
</reference>
<dbReference type="PANTHER" id="PTHR42908">
    <property type="entry name" value="TRANSLATION ELONGATION FACTOR-RELATED"/>
    <property type="match status" value="1"/>
</dbReference>
<dbReference type="RefSeq" id="WP_194094731.1">
    <property type="nucleotide sequence ID" value="NZ_JADFTZ010000002.1"/>
</dbReference>
<dbReference type="Gene3D" id="2.40.30.10">
    <property type="entry name" value="Translation factors"/>
    <property type="match status" value="1"/>
</dbReference>
<evidence type="ECO:0000256" key="1">
    <source>
        <dbReference type="ARBA" id="ARBA00023134"/>
    </source>
</evidence>
<keyword evidence="2" id="KW-0820">tRNA-binding</keyword>
<dbReference type="InterPro" id="IPR047041">
    <property type="entry name" value="BipA_GTP-bd_dom"/>
</dbReference>
<dbReference type="PROSITE" id="PS51722">
    <property type="entry name" value="G_TR_2"/>
    <property type="match status" value="1"/>
</dbReference>
<dbReference type="Gene3D" id="3.30.70.870">
    <property type="entry name" value="Elongation Factor G (Translational Gtpase), domain 3"/>
    <property type="match status" value="1"/>
</dbReference>
<dbReference type="Pfam" id="PF00679">
    <property type="entry name" value="EFG_C"/>
    <property type="match status" value="1"/>
</dbReference>
<dbReference type="CDD" id="cd01891">
    <property type="entry name" value="TypA_BipA"/>
    <property type="match status" value="1"/>
</dbReference>
<dbReference type="NCBIfam" id="TIGR01394">
    <property type="entry name" value="TypA_BipA"/>
    <property type="match status" value="1"/>
</dbReference>
<comment type="catalytic activity">
    <reaction evidence="2">
        <text>GTP + H2O = GDP + phosphate + H(+)</text>
        <dbReference type="Rhea" id="RHEA:19669"/>
        <dbReference type="ChEBI" id="CHEBI:15377"/>
        <dbReference type="ChEBI" id="CHEBI:15378"/>
        <dbReference type="ChEBI" id="CHEBI:37565"/>
        <dbReference type="ChEBI" id="CHEBI:43474"/>
        <dbReference type="ChEBI" id="CHEBI:58189"/>
    </reaction>
</comment>
<keyword evidence="2" id="KW-0963">Cytoplasm</keyword>
<comment type="similarity">
    <text evidence="2">Belongs to the TRAFAC class translation factor GTPase superfamily. Classic translation factor GTPase family. BipA subfamily.</text>
</comment>
<evidence type="ECO:0000313" key="5">
    <source>
        <dbReference type="Proteomes" id="UP000656274"/>
    </source>
</evidence>
<feature type="binding site" evidence="2">
    <location>
        <begin position="127"/>
        <end position="130"/>
    </location>
    <ligand>
        <name>GTP</name>
        <dbReference type="ChEBI" id="CHEBI:37565"/>
    </ligand>
</feature>
<keyword evidence="2" id="KW-0690">Ribosome biogenesis</keyword>
<evidence type="ECO:0000259" key="3">
    <source>
        <dbReference type="PROSITE" id="PS51722"/>
    </source>
</evidence>
<dbReference type="Gene3D" id="3.40.50.300">
    <property type="entry name" value="P-loop containing nucleotide triphosphate hydrolases"/>
    <property type="match status" value="1"/>
</dbReference>
<dbReference type="InterPro" id="IPR035651">
    <property type="entry name" value="BipA_V"/>
</dbReference>
<dbReference type="Pfam" id="PF03144">
    <property type="entry name" value="GTP_EFTU_D2"/>
    <property type="match status" value="1"/>
</dbReference>
<dbReference type="PANTHER" id="PTHR42908:SF8">
    <property type="entry name" value="TR-TYPE G DOMAIN-CONTAINING PROTEIN"/>
    <property type="match status" value="1"/>
</dbReference>
<dbReference type="InterPro" id="IPR035647">
    <property type="entry name" value="EFG_III/V"/>
</dbReference>
<dbReference type="PRINTS" id="PR00315">
    <property type="entry name" value="ELONGATNFCT"/>
</dbReference>
<dbReference type="Pfam" id="PF21018">
    <property type="entry name" value="BipA_C"/>
    <property type="match status" value="1"/>
</dbReference>
<comment type="subunit">
    <text evidence="2">Monomer.</text>
</comment>
<evidence type="ECO:0000313" key="4">
    <source>
        <dbReference type="EMBL" id="MBE9576252.1"/>
    </source>
</evidence>
<dbReference type="InterPro" id="IPR005225">
    <property type="entry name" value="Small_GTP-bd"/>
</dbReference>
<dbReference type="Gene3D" id="3.30.70.240">
    <property type="match status" value="1"/>
</dbReference>
<proteinExistence type="inferred from homology"/>
<feature type="binding site" evidence="2">
    <location>
        <begin position="14"/>
        <end position="19"/>
    </location>
    <ligand>
        <name>GTP</name>
        <dbReference type="ChEBI" id="CHEBI:37565"/>
    </ligand>
</feature>
<evidence type="ECO:0000256" key="2">
    <source>
        <dbReference type="HAMAP-Rule" id="MF_00849"/>
    </source>
</evidence>
<organism evidence="4 5">
    <name type="scientific">Flavobacterium proteolyticum</name>
    <dbReference type="NCBI Taxonomy" id="2911683"/>
    <lineage>
        <taxon>Bacteria</taxon>
        <taxon>Pseudomonadati</taxon>
        <taxon>Bacteroidota</taxon>
        <taxon>Flavobacteriia</taxon>
        <taxon>Flavobacteriales</taxon>
        <taxon>Flavobacteriaceae</taxon>
        <taxon>Flavobacterium</taxon>
    </lineage>
</organism>
<keyword evidence="2" id="KW-0699">rRNA-binding</keyword>
<dbReference type="SUPFAM" id="SSF52540">
    <property type="entry name" value="P-loop containing nucleoside triphosphate hydrolases"/>
    <property type="match status" value="1"/>
</dbReference>
<dbReference type="Pfam" id="PF00009">
    <property type="entry name" value="GTP_EFTU"/>
    <property type="match status" value="1"/>
</dbReference>
<dbReference type="InterPro" id="IPR027417">
    <property type="entry name" value="P-loop_NTPase"/>
</dbReference>
<keyword evidence="2" id="KW-0547">Nucleotide-binding</keyword>
<dbReference type="CDD" id="cd03691">
    <property type="entry name" value="BipA_TypA_II"/>
    <property type="match status" value="1"/>
</dbReference>
<dbReference type="InterPro" id="IPR009000">
    <property type="entry name" value="Transl_B-barrel_sf"/>
</dbReference>
<keyword evidence="2" id="KW-0694">RNA-binding</keyword>
<sequence>MTSIRNIAIIAHVDHGKTTLVDKIMYHCQLFRENENTGDLILDNNDLERERGITITSKNVSVTYKGTKINIIDTPGHADFGGEVERVLNMADGVCLLVDAFEGPMPQTRFVLQKAIDLGLKPCVVINKVDKENCTPEEVHEKVFDLMFELGATEEQLDFPTVYGSAKNNWMSDDWKNQTENIEPLLDMVLEHVPAPKVSEGTPQMLITSLDFSSFTGRIAIGRLQRGVLREGMNVSLVKRDGKIIKSKIKELHTFEGLGRKKVEEVVAGDICAIVGLEGFEIGDTVADFENPEALTSIAIDEPTMSMLFTINDSPFFGKEGKFVTSRHIKDRLNKELEKNLALRVNETDSADKFLVFGRGVLHLSVLIETMRREGYELQIGQPQVIIKEIDGVKCEPIEELTVDLPENLSGRAVEFVTIRKGEMLSMEPKGERMIIKFNIPSRGIIGLRNQLLTATAGEAIMSHRFIDYQPFKGEIPGRLGGSLISMENGKAIPYSIDKLQDRGKFFVDPNEDIYEGQVIGENSRGDDMVVNVTKTKKLTNVRSSGNDDKARIIPAIKFSLEEALEYIQKDEYVEVTPKSLRLRKIYLNENDRKRFKIA</sequence>
<protein>
    <recommendedName>
        <fullName evidence="2">Large ribosomal subunit assembly factor BipA</fullName>
        <ecNumber evidence="2">3.6.5.-</ecNumber>
    </recommendedName>
    <alternativeName>
        <fullName evidence="2">GTP-binding protein BipA</fullName>
    </alternativeName>
</protein>
<comment type="function">
    <text evidence="2">A 50S ribosomal subunit assembly protein with GTPase activity, required for 50S subunit assembly at low temperatures, may also play a role in translation. Binds GTP and analogs. Binds the 70S ribosome between the 30S and 50S subunits, in a similar position as ribosome-bound EF-G; it contacts a number of ribosomal proteins, both rRNAs and the A-site tRNA.</text>
</comment>
<dbReference type="InterPro" id="IPR047042">
    <property type="entry name" value="BipA_II"/>
</dbReference>
<dbReference type="PROSITE" id="PS00301">
    <property type="entry name" value="G_TR_1"/>
    <property type="match status" value="1"/>
</dbReference>
<dbReference type="EMBL" id="JADFTZ010000002">
    <property type="protein sequence ID" value="MBE9576252.1"/>
    <property type="molecule type" value="Genomic_DNA"/>
</dbReference>
<dbReference type="CDD" id="cd16263">
    <property type="entry name" value="BipA_III"/>
    <property type="match status" value="1"/>
</dbReference>
<dbReference type="HAMAP" id="MF_00849">
    <property type="entry name" value="BipA"/>
    <property type="match status" value="1"/>
</dbReference>
<dbReference type="NCBIfam" id="TIGR00231">
    <property type="entry name" value="small_GTP"/>
    <property type="match status" value="1"/>
</dbReference>
<dbReference type="SUPFAM" id="SSF50447">
    <property type="entry name" value="Translation proteins"/>
    <property type="match status" value="1"/>
</dbReference>
<dbReference type="InterPro" id="IPR000640">
    <property type="entry name" value="EFG_V-like"/>
</dbReference>
<comment type="subcellular location">
    <subcellularLocation>
        <location evidence="2">Cytoplasm</location>
    </subcellularLocation>
    <text evidence="2">Binds to ribosomes.</text>
</comment>
<dbReference type="SUPFAM" id="SSF54980">
    <property type="entry name" value="EF-G C-terminal domain-like"/>
    <property type="match status" value="2"/>
</dbReference>
<dbReference type="CDD" id="cd03710">
    <property type="entry name" value="BipA_TypA_C"/>
    <property type="match status" value="1"/>
</dbReference>
<dbReference type="InterPro" id="IPR000795">
    <property type="entry name" value="T_Tr_GTP-bd_dom"/>
</dbReference>
<accession>A0ABR9WQS3</accession>
<dbReference type="InterPro" id="IPR006298">
    <property type="entry name" value="BipA"/>
</dbReference>
<dbReference type="InterPro" id="IPR031157">
    <property type="entry name" value="G_TR_CS"/>
</dbReference>
<dbReference type="InterPro" id="IPR048876">
    <property type="entry name" value="BipA_C"/>
</dbReference>
<dbReference type="InterPro" id="IPR042116">
    <property type="entry name" value="TypA/BipA_C"/>
</dbReference>
<dbReference type="Proteomes" id="UP000656274">
    <property type="component" value="Unassembled WGS sequence"/>
</dbReference>
<gene>
    <name evidence="4" type="primary">typA</name>
    <name evidence="2" type="synonym">bipA</name>
    <name evidence="4" type="ORF">IM755_05960</name>
</gene>
<feature type="domain" description="Tr-type G" evidence="3">
    <location>
        <begin position="2"/>
        <end position="197"/>
    </location>
</feature>
<dbReference type="EC" id="3.6.5.-" evidence="2"/>
<dbReference type="InterPro" id="IPR047043">
    <property type="entry name" value="BipA_III"/>
</dbReference>
<dbReference type="InterPro" id="IPR004161">
    <property type="entry name" value="EFTu-like_2"/>
</dbReference>
<name>A0ABR9WQS3_9FLAO</name>
<dbReference type="Gene3D" id="2.40.50.250">
    <property type="entry name" value="bipa protein"/>
    <property type="match status" value="1"/>
</dbReference>
<keyword evidence="1 2" id="KW-0342">GTP-binding</keyword>
<keyword evidence="5" id="KW-1185">Reference proteome</keyword>
<dbReference type="SMART" id="SM00838">
    <property type="entry name" value="EFG_C"/>
    <property type="match status" value="1"/>
</dbReference>
<keyword evidence="2" id="KW-0378">Hydrolase</keyword>